<feature type="region of interest" description="Disordered" evidence="1">
    <location>
        <begin position="198"/>
        <end position="219"/>
    </location>
</feature>
<gene>
    <name evidence="2" type="ORF">F3Y22_tig00110418pilonHSYRG00166</name>
</gene>
<dbReference type="Gene3D" id="2.60.120.10">
    <property type="entry name" value="Jelly Rolls"/>
    <property type="match status" value="2"/>
</dbReference>
<sequence>MPSLTGQLFPLAQFFLPLRRPFLVHYHSTSPPDGHAVALVPHPSDPSLCFVSAHVQPTLLPQAIDHICRPPKAYLQQQNDCFRTEYGELESDCDGHIPWASEALGCLPEAEKGEFRLDLEEPERYIPWSSVNPCPVKGSLKHESLKFPFYFKGPKPFEVTVKAGEALYLFLFAVKYAYFNFLQSLPCRSINAPATPESECEQELGPHASSNQLNSRFSDDESATTNVKIDKDRYNVYLLTFRSQRFCLRLFLLRQRMQENRNDCDAASGRPQ</sequence>
<name>A0A6A3ANJ4_HIBSY</name>
<dbReference type="AlphaFoldDB" id="A0A6A3ANJ4"/>
<dbReference type="InterPro" id="IPR014710">
    <property type="entry name" value="RmlC-like_jellyroll"/>
</dbReference>
<evidence type="ECO:0000313" key="2">
    <source>
        <dbReference type="EMBL" id="KAE8705746.1"/>
    </source>
</evidence>
<dbReference type="Proteomes" id="UP000436088">
    <property type="component" value="Unassembled WGS sequence"/>
</dbReference>
<reference evidence="2" key="1">
    <citation type="submission" date="2019-09" db="EMBL/GenBank/DDBJ databases">
        <title>Draft genome information of white flower Hibiscus syriacus.</title>
        <authorList>
            <person name="Kim Y.-M."/>
        </authorList>
    </citation>
    <scope>NUCLEOTIDE SEQUENCE [LARGE SCALE GENOMIC DNA]</scope>
    <source>
        <strain evidence="2">YM2019G1</strain>
    </source>
</reference>
<evidence type="ECO:0000313" key="3">
    <source>
        <dbReference type="Proteomes" id="UP000436088"/>
    </source>
</evidence>
<accession>A0A6A3ANJ4</accession>
<organism evidence="2 3">
    <name type="scientific">Hibiscus syriacus</name>
    <name type="common">Rose of Sharon</name>
    <dbReference type="NCBI Taxonomy" id="106335"/>
    <lineage>
        <taxon>Eukaryota</taxon>
        <taxon>Viridiplantae</taxon>
        <taxon>Streptophyta</taxon>
        <taxon>Embryophyta</taxon>
        <taxon>Tracheophyta</taxon>
        <taxon>Spermatophyta</taxon>
        <taxon>Magnoliopsida</taxon>
        <taxon>eudicotyledons</taxon>
        <taxon>Gunneridae</taxon>
        <taxon>Pentapetalae</taxon>
        <taxon>rosids</taxon>
        <taxon>malvids</taxon>
        <taxon>Malvales</taxon>
        <taxon>Malvaceae</taxon>
        <taxon>Malvoideae</taxon>
        <taxon>Hibiscus</taxon>
    </lineage>
</organism>
<evidence type="ECO:0000256" key="1">
    <source>
        <dbReference type="SAM" id="MobiDB-lite"/>
    </source>
</evidence>
<protein>
    <submittedName>
        <fullName evidence="2">Phospholipase-like protein isoform 2</fullName>
    </submittedName>
</protein>
<dbReference type="EMBL" id="VEPZ02000979">
    <property type="protein sequence ID" value="KAE8705746.1"/>
    <property type="molecule type" value="Genomic_DNA"/>
</dbReference>
<proteinExistence type="predicted"/>
<keyword evidence="3" id="KW-1185">Reference proteome</keyword>
<comment type="caution">
    <text evidence="2">The sequence shown here is derived from an EMBL/GenBank/DDBJ whole genome shotgun (WGS) entry which is preliminary data.</text>
</comment>